<dbReference type="InterPro" id="IPR036188">
    <property type="entry name" value="FAD/NAD-bd_sf"/>
</dbReference>
<accession>A0ABT6MX76</accession>
<gene>
    <name evidence="1" type="ORF">QGN17_01335</name>
</gene>
<evidence type="ECO:0000313" key="2">
    <source>
        <dbReference type="Proteomes" id="UP001160625"/>
    </source>
</evidence>
<protein>
    <submittedName>
        <fullName evidence="1">Tryptophan 7-halogenase</fullName>
    </submittedName>
</protein>
<keyword evidence="2" id="KW-1185">Reference proteome</keyword>
<dbReference type="InterPro" id="IPR050816">
    <property type="entry name" value="Flavin-dep_Halogenase_NPB"/>
</dbReference>
<dbReference type="Gene3D" id="3.50.50.60">
    <property type="entry name" value="FAD/NAD(P)-binding domain"/>
    <property type="match status" value="1"/>
</dbReference>
<organism evidence="1 2">
    <name type="scientific">Sphingomonas oryzagri</name>
    <dbReference type="NCBI Taxonomy" id="3042314"/>
    <lineage>
        <taxon>Bacteria</taxon>
        <taxon>Pseudomonadati</taxon>
        <taxon>Pseudomonadota</taxon>
        <taxon>Alphaproteobacteria</taxon>
        <taxon>Sphingomonadales</taxon>
        <taxon>Sphingomonadaceae</taxon>
        <taxon>Sphingomonas</taxon>
    </lineage>
</organism>
<dbReference type="PANTHER" id="PTHR43747">
    <property type="entry name" value="FAD-BINDING PROTEIN"/>
    <property type="match status" value="1"/>
</dbReference>
<dbReference type="EMBL" id="JARYGZ010000001">
    <property type="protein sequence ID" value="MDH7637361.1"/>
    <property type="molecule type" value="Genomic_DNA"/>
</dbReference>
<evidence type="ECO:0000313" key="1">
    <source>
        <dbReference type="EMBL" id="MDH7637361.1"/>
    </source>
</evidence>
<reference evidence="1" key="1">
    <citation type="submission" date="2023-04" db="EMBL/GenBank/DDBJ databases">
        <title>Sphingomonas sp. MAHUQ-71 isolated from rice field.</title>
        <authorList>
            <person name="Huq M.A."/>
        </authorList>
    </citation>
    <scope>NUCLEOTIDE SEQUENCE</scope>
    <source>
        <strain evidence="1">MAHUQ-71</strain>
    </source>
</reference>
<dbReference type="Proteomes" id="UP001160625">
    <property type="component" value="Unassembled WGS sequence"/>
</dbReference>
<dbReference type="InterPro" id="IPR033856">
    <property type="entry name" value="Trp_halogen"/>
</dbReference>
<dbReference type="RefSeq" id="WP_281042717.1">
    <property type="nucleotide sequence ID" value="NZ_JARYGZ010000001.1"/>
</dbReference>
<dbReference type="SUPFAM" id="SSF51905">
    <property type="entry name" value="FAD/NAD(P)-binding domain"/>
    <property type="match status" value="1"/>
</dbReference>
<comment type="caution">
    <text evidence="1">The sequence shown here is derived from an EMBL/GenBank/DDBJ whole genome shotgun (WGS) entry which is preliminary data.</text>
</comment>
<dbReference type="InterPro" id="IPR006905">
    <property type="entry name" value="Flavin_halogenase"/>
</dbReference>
<name>A0ABT6MX76_9SPHN</name>
<dbReference type="PANTHER" id="PTHR43747:SF4">
    <property type="entry name" value="FLAVIN-DEPENDENT TRYPTOPHAN HALOGENASE"/>
    <property type="match status" value="1"/>
</dbReference>
<dbReference type="PIRSF" id="PIRSF011396">
    <property type="entry name" value="Trp_halogenase"/>
    <property type="match status" value="1"/>
</dbReference>
<dbReference type="Pfam" id="PF04820">
    <property type="entry name" value="Trp_halogenase"/>
    <property type="match status" value="1"/>
</dbReference>
<sequence length="497" mass="55086">MTGASIRRVVIVGGGTAGWMTALALARMAPPHAPTVTLVESPEIGTVGVGEATLPTIRHFNVWADVDERTFVRETQATFKLGIEFRDWREPGHSFFHGFGDHGPEIAGLSPYQQLIRLGLTEALDDWSLPAQAARLDRFQPPSTDNRSLASTYSYAYHFDASLYAQHLKKLAIAAGVAHVQGRIVEVEQARETGLIARLHLEGDRSIGGDLFVDCSGFRSLLLGQTLGVPFEDWSHWLPADRAWAVPCADRDTIEPYTRSTAGIAGWRWRIPLQHRIGNGHVYASAFQDDQTALDALIQGLDGEALAEPRQLRFKAGHRQRFWVGNCVAIGLSGGFLEPLESTSINLIERGISQLVQLFPSGGLNPVLADEYDRYMVNAFAGIRDFVILHYRLGRRAEPFWQAMREQPIPDSLAEQIELFEATGEISIRDPESFGEPSWAAILFGLGARASAHHPLADREPREAIERHLARGRDLIAQHAGRMPPHRRFIEHMVQGG</sequence>
<proteinExistence type="predicted"/>